<evidence type="ECO:0000313" key="1">
    <source>
        <dbReference type="EMBL" id="PIZ71327.1"/>
    </source>
</evidence>
<reference evidence="2" key="1">
    <citation type="submission" date="2017-09" db="EMBL/GenBank/DDBJ databases">
        <title>Depth-based differentiation of microbial function through sediment-hosted aquifers and enrichment of novel symbionts in the deep terrestrial subsurface.</title>
        <authorList>
            <person name="Probst A.J."/>
            <person name="Ladd B."/>
            <person name="Jarett J.K."/>
            <person name="Geller-Mcgrath D.E."/>
            <person name="Sieber C.M.K."/>
            <person name="Emerson J.B."/>
            <person name="Anantharaman K."/>
            <person name="Thomas B.C."/>
            <person name="Malmstrom R."/>
            <person name="Stieglmeier M."/>
            <person name="Klingl A."/>
            <person name="Woyke T."/>
            <person name="Ryan C.M."/>
            <person name="Banfield J.F."/>
        </authorList>
    </citation>
    <scope>NUCLEOTIDE SEQUENCE [LARGE SCALE GENOMIC DNA]</scope>
</reference>
<organism evidence="1 2">
    <name type="scientific">Candidatus Portnoybacteria bacterium CG_4_10_14_0_2_um_filter_39_11</name>
    <dbReference type="NCBI Taxonomy" id="1974797"/>
    <lineage>
        <taxon>Bacteria</taxon>
        <taxon>Candidatus Portnoyibacteriota</taxon>
    </lineage>
</organism>
<proteinExistence type="predicted"/>
<name>A0A2M7UJD1_9BACT</name>
<evidence type="ECO:0008006" key="3">
    <source>
        <dbReference type="Google" id="ProtNLM"/>
    </source>
</evidence>
<comment type="caution">
    <text evidence="1">The sequence shown here is derived from an EMBL/GenBank/DDBJ whole genome shotgun (WGS) entry which is preliminary data.</text>
</comment>
<dbReference type="Proteomes" id="UP000231071">
    <property type="component" value="Unassembled WGS sequence"/>
</dbReference>
<dbReference type="EMBL" id="PFOI01000017">
    <property type="protein sequence ID" value="PIZ71327.1"/>
    <property type="molecule type" value="Genomic_DNA"/>
</dbReference>
<accession>A0A2M7UJD1</accession>
<protein>
    <recommendedName>
        <fullName evidence="3">HTH arsR-type domain-containing protein</fullName>
    </recommendedName>
</protein>
<gene>
    <name evidence="1" type="ORF">COY09_00990</name>
</gene>
<sequence>MEDLLEKIFDSPVRARLFRLFLRNPEKWFKVGEISDRVQFHPRPVKAQINRLHACGFLKRKRVLRREKKGRPKTTTKIITGPKLSPGVYYAVNLEFDLIKELQQLIYKAVPRSEEQLTDRFKKIGGVKLALVSGVFMGLDNMRADLLLVGDNMNQQRLKKMLVTLEAEFGTEVNYTTMTSHDFAYRFDMFDRFIRDILEGPHKKLINKFKI</sequence>
<dbReference type="AlphaFoldDB" id="A0A2M7UJD1"/>
<evidence type="ECO:0000313" key="2">
    <source>
        <dbReference type="Proteomes" id="UP000231071"/>
    </source>
</evidence>